<protein>
    <submittedName>
        <fullName evidence="1">Uncharacterized protein</fullName>
    </submittedName>
</protein>
<evidence type="ECO:0000313" key="2">
    <source>
        <dbReference type="Proteomes" id="UP000244066"/>
    </source>
</evidence>
<accession>A0A2R7Y9B4</accession>
<gene>
    <name evidence="1" type="ORF">B9J98_01695</name>
</gene>
<comment type="caution">
    <text evidence="1">The sequence shown here is derived from an EMBL/GenBank/DDBJ whole genome shotgun (WGS) entry which is preliminary data.</text>
</comment>
<organism evidence="1 2">
    <name type="scientific">Candidatus Terraquivivens tikiterensis</name>
    <dbReference type="NCBI Taxonomy" id="1980982"/>
    <lineage>
        <taxon>Archaea</taxon>
        <taxon>Nitrososphaerota</taxon>
        <taxon>Candidatus Wolframiiraptoraceae</taxon>
        <taxon>Candidatus Terraquivivens</taxon>
    </lineage>
</organism>
<proteinExistence type="predicted"/>
<dbReference type="EMBL" id="NDWU01000003">
    <property type="protein sequence ID" value="PUA34120.1"/>
    <property type="molecule type" value="Genomic_DNA"/>
</dbReference>
<dbReference type="AlphaFoldDB" id="A0A2R7Y9B4"/>
<dbReference type="Proteomes" id="UP000244066">
    <property type="component" value="Unassembled WGS sequence"/>
</dbReference>
<evidence type="ECO:0000313" key="1">
    <source>
        <dbReference type="EMBL" id="PUA34120.1"/>
    </source>
</evidence>
<name>A0A2R7Y9B4_9ARCH</name>
<sequence>MGDRKNNRRCIDPLAALKDIVGDCGEVAEEYGGYRIEVTNHITFPWASVFKLLLRLGHEVWVDTDGEKLFVVSKPRPD</sequence>
<reference evidence="1 2" key="1">
    <citation type="submission" date="2017-04" db="EMBL/GenBank/DDBJ databases">
        <title>Draft Aigarchaeota genome from a New Zealand hot spring.</title>
        <authorList>
            <person name="Reysenbach A.-L."/>
            <person name="Donaho J.A."/>
            <person name="Gerhart J."/>
            <person name="Kelley J.F."/>
            <person name="Kouba K."/>
            <person name="Podar M."/>
            <person name="Stott M."/>
        </authorList>
    </citation>
    <scope>NUCLEOTIDE SEQUENCE [LARGE SCALE GENOMIC DNA]</scope>
    <source>
        <strain evidence="1">NZ13_MG1</strain>
    </source>
</reference>